<evidence type="ECO:0008006" key="3">
    <source>
        <dbReference type="Google" id="ProtNLM"/>
    </source>
</evidence>
<dbReference type="EMBL" id="JAZDWZ010000008">
    <property type="protein sequence ID" value="MEE3928504.1"/>
    <property type="molecule type" value="Genomic_DNA"/>
</dbReference>
<sequence length="511" mass="61849">MKKIFKFLSVFTATPLFFIFSSCNNNSTQLKIKNFEGEKKLNSQQLAFILNNFEFQNLIDKKTNNLFEQNQNDSILYPNFSWERAFKKQENFEKLSNNQKNKVIEKEYSNLFYLDNFEFLLYKIYDQYNFYKDFIPNLIDIKQIRLLGFYYSDIQQKLLSDIMLLNLKAYANFPKNIKSIRLQNLTYNLENNYIKFSIHFYDQDHKNITPSQYKDNTYTINNFFKYSDFNRNYKFINLSDKLQFNEFIPNPTLKIDYKNYYNPFNYQEYDSLVDGSNLITSKYFNYLLNKYPEWFYIPIPDYLKDVVQEFKIYQNHSPQEQYANLTNPFEQISKIYVQVIYKNTDSQTYEWNSIDFNRHYHLFKGYLNQENKIQTYLNSENLDKGQNLDDFLEENMQNLIDKAIKQLENNLSIWNNQKMNQIEAYEALRFDFKGFSFIEDLLNNYMSDYLINNTQNNFYTGIKYLKINKHTTNNPGALNIKIDFYDFDNNLIKTSKNHFLIKNFKGYLSDV</sequence>
<accession>A0ABU7MLV9</accession>
<protein>
    <recommendedName>
        <fullName evidence="3">Lipoprotein</fullName>
    </recommendedName>
</protein>
<dbReference type="RefSeq" id="WP_330500916.1">
    <property type="nucleotide sequence ID" value="NZ_JAZDWZ010000008.1"/>
</dbReference>
<keyword evidence="2" id="KW-1185">Reference proteome</keyword>
<gene>
    <name evidence="1" type="ORF">V2E24_02855</name>
</gene>
<organism evidence="1 2">
    <name type="scientific">Mycoplasmopsis ciconiae</name>
    <dbReference type="NCBI Taxonomy" id="561067"/>
    <lineage>
        <taxon>Bacteria</taxon>
        <taxon>Bacillati</taxon>
        <taxon>Mycoplasmatota</taxon>
        <taxon>Mycoplasmoidales</taxon>
        <taxon>Metamycoplasmataceae</taxon>
        <taxon>Mycoplasmopsis</taxon>
    </lineage>
</organism>
<reference evidence="1" key="1">
    <citation type="submission" date="2024-01" db="EMBL/GenBank/DDBJ databases">
        <title>Genome sequence of Mycoplasma ciconiae type strain DSM 25251.</title>
        <authorList>
            <person name="Spergser J."/>
        </authorList>
    </citation>
    <scope>NUCLEOTIDE SEQUENCE [LARGE SCALE GENOMIC DNA]</scope>
    <source>
        <strain evidence="1">DSM 25251</strain>
    </source>
</reference>
<comment type="caution">
    <text evidence="1">The sequence shown here is derived from an EMBL/GenBank/DDBJ whole genome shotgun (WGS) entry which is preliminary data.</text>
</comment>
<name>A0ABU7MLV9_9BACT</name>
<dbReference type="NCBIfam" id="NF045963">
    <property type="entry name" value="MAG3240_fam"/>
    <property type="match status" value="1"/>
</dbReference>
<proteinExistence type="predicted"/>
<dbReference type="PROSITE" id="PS51257">
    <property type="entry name" value="PROKAR_LIPOPROTEIN"/>
    <property type="match status" value="1"/>
</dbReference>
<evidence type="ECO:0000313" key="2">
    <source>
        <dbReference type="Proteomes" id="UP001344817"/>
    </source>
</evidence>
<dbReference type="Proteomes" id="UP001344817">
    <property type="component" value="Unassembled WGS sequence"/>
</dbReference>
<evidence type="ECO:0000313" key="1">
    <source>
        <dbReference type="EMBL" id="MEE3928504.1"/>
    </source>
</evidence>